<name>A0A167EAZ2_METRR</name>
<dbReference type="PANTHER" id="PTHR47466">
    <property type="match status" value="1"/>
</dbReference>
<evidence type="ECO:0000313" key="13">
    <source>
        <dbReference type="EMBL" id="TWU72884.1"/>
    </source>
</evidence>
<accession>A0A167EAZ2</accession>
<evidence type="ECO:0000256" key="8">
    <source>
        <dbReference type="ARBA" id="ARBA00023049"/>
    </source>
</evidence>
<dbReference type="Gene3D" id="3.40.390.10">
    <property type="entry name" value="Collagenase (Catalytic Domain)"/>
    <property type="match status" value="1"/>
</dbReference>
<dbReference type="GO" id="GO:0006508">
    <property type="term" value="P:proteolysis"/>
    <property type="evidence" value="ECO:0007669"/>
    <property type="project" value="UniProtKB-KW"/>
</dbReference>
<comment type="function">
    <text evidence="1">Secreted metalloproteinase that allows assimilation of proteinaceous substrates.</text>
</comment>
<comment type="similarity">
    <text evidence="2">Belongs to the peptidase M43B family.</text>
</comment>
<keyword evidence="8" id="KW-0482">Metalloprotease</keyword>
<evidence type="ECO:0000256" key="7">
    <source>
        <dbReference type="ARBA" id="ARBA00022833"/>
    </source>
</evidence>
<dbReference type="EMBL" id="AZHC01000011">
    <property type="protein sequence ID" value="OAA43609.1"/>
    <property type="molecule type" value="Genomic_DNA"/>
</dbReference>
<evidence type="ECO:0000256" key="1">
    <source>
        <dbReference type="ARBA" id="ARBA00003174"/>
    </source>
</evidence>
<feature type="chain" id="PRO_5007885664" evidence="10">
    <location>
        <begin position="19"/>
        <end position="290"/>
    </location>
</feature>
<evidence type="ECO:0000256" key="9">
    <source>
        <dbReference type="ARBA" id="ARBA00023157"/>
    </source>
</evidence>
<dbReference type="CDD" id="cd04275">
    <property type="entry name" value="ZnMc_pappalysin_like"/>
    <property type="match status" value="1"/>
</dbReference>
<dbReference type="Pfam" id="PF05572">
    <property type="entry name" value="Peptidase_M43"/>
    <property type="match status" value="1"/>
</dbReference>
<keyword evidence="4" id="KW-0479">Metal-binding</keyword>
<reference evidence="12 14" key="1">
    <citation type="journal article" date="2016" name="Genome Biol. Evol.">
        <title>Divergent and convergent evolution of fungal pathogenicity.</title>
        <authorList>
            <person name="Shang Y."/>
            <person name="Xiao G."/>
            <person name="Zheng P."/>
            <person name="Cen K."/>
            <person name="Zhan S."/>
            <person name="Wang C."/>
        </authorList>
    </citation>
    <scope>NUCLEOTIDE SEQUENCE [LARGE SCALE GENOMIC DNA]</scope>
    <source>
        <strain evidence="12 14">RCEF 4871</strain>
    </source>
</reference>
<feature type="domain" description="Peptidase M43 pregnancy-associated plasma-A" evidence="11">
    <location>
        <begin position="188"/>
        <end position="278"/>
    </location>
</feature>
<keyword evidence="9" id="KW-1015">Disulfide bond</keyword>
<dbReference type="STRING" id="1081105.A0A167EAZ2"/>
<dbReference type="GO" id="GO:0008237">
    <property type="term" value="F:metallopeptidase activity"/>
    <property type="evidence" value="ECO:0007669"/>
    <property type="project" value="UniProtKB-KW"/>
</dbReference>
<evidence type="ECO:0000313" key="12">
    <source>
        <dbReference type="EMBL" id="OAA43609.1"/>
    </source>
</evidence>
<dbReference type="InterPro" id="IPR008754">
    <property type="entry name" value="Peptidase_M43"/>
</dbReference>
<gene>
    <name evidence="13" type="ORF">ED733_004129</name>
    <name evidence="12" type="ORF">NOR_04184</name>
</gene>
<reference evidence="15" key="2">
    <citation type="submission" date="2018-12" db="EMBL/GenBank/DDBJ databases">
        <title>The complete genome of Metarhizium rileyi, a key fungal pathogen of Lepidoptera.</title>
        <authorList>
            <person name="Binneck E."/>
            <person name="Lastra C.C.L."/>
            <person name="Sosa-Gomez D.R."/>
        </authorList>
    </citation>
    <scope>NUCLEOTIDE SEQUENCE [LARGE SCALE GENOMIC DNA]</scope>
    <source>
        <strain evidence="15">Cep018-CH2</strain>
    </source>
</reference>
<dbReference type="PANTHER" id="PTHR47466:SF1">
    <property type="entry name" value="METALLOPROTEASE MEP1 (AFU_ORTHOLOGUE AFUA_1G07730)-RELATED"/>
    <property type="match status" value="1"/>
</dbReference>
<evidence type="ECO:0000256" key="2">
    <source>
        <dbReference type="ARBA" id="ARBA00008721"/>
    </source>
</evidence>
<dbReference type="InterPro" id="IPR024079">
    <property type="entry name" value="MetalloPept_cat_dom_sf"/>
</dbReference>
<dbReference type="Proteomes" id="UP000317257">
    <property type="component" value="Unassembled WGS sequence"/>
</dbReference>
<evidence type="ECO:0000313" key="14">
    <source>
        <dbReference type="Proteomes" id="UP000243498"/>
    </source>
</evidence>
<keyword evidence="7" id="KW-0862">Zinc</keyword>
<keyword evidence="6" id="KW-0378">Hydrolase</keyword>
<dbReference type="GO" id="GO:0046872">
    <property type="term" value="F:metal ion binding"/>
    <property type="evidence" value="ECO:0007669"/>
    <property type="project" value="UniProtKB-KW"/>
</dbReference>
<dbReference type="AlphaFoldDB" id="A0A167EAZ2"/>
<dbReference type="SUPFAM" id="SSF55486">
    <property type="entry name" value="Metalloproteases ('zincins'), catalytic domain"/>
    <property type="match status" value="1"/>
</dbReference>
<sequence length="290" mass="33007">MNLKLGLLSLLTHAAVDAVASQGSPCGTRAPSDEYVRVARQLSAEQDEGGLKARSWWETTYINTYVHIISHDETYEGGHVDGRTIKAQMDMLNANFANTGFQFILQDTTYTVDWRYATLRNEHDEYIIKNWLRRGSYKDLNLYYHTSIWDGSTGWSRFPGNAAPGSRDFIMDGCTMNVGTMPGGWYYPWNEGKVTTHEVGHWLGLIHPFEARDLSDGCHGPGDWVDDTPASASPTYGCPIWRDSCMLPGLDPVDNFMDYTDNRCQSRFTNGQIARMKSWFDYYRAWNLAY</sequence>
<evidence type="ECO:0000256" key="4">
    <source>
        <dbReference type="ARBA" id="ARBA00022723"/>
    </source>
</evidence>
<dbReference type="OMA" id="RTTNWYW"/>
<evidence type="ECO:0000256" key="10">
    <source>
        <dbReference type="SAM" id="SignalP"/>
    </source>
</evidence>
<organism evidence="12 14">
    <name type="scientific">Metarhizium rileyi (strain RCEF 4871)</name>
    <name type="common">Nomuraea rileyi</name>
    <dbReference type="NCBI Taxonomy" id="1649241"/>
    <lineage>
        <taxon>Eukaryota</taxon>
        <taxon>Fungi</taxon>
        <taxon>Dikarya</taxon>
        <taxon>Ascomycota</taxon>
        <taxon>Pezizomycotina</taxon>
        <taxon>Sordariomycetes</taxon>
        <taxon>Hypocreomycetidae</taxon>
        <taxon>Hypocreales</taxon>
        <taxon>Clavicipitaceae</taxon>
        <taxon>Metarhizium</taxon>
    </lineage>
</organism>
<evidence type="ECO:0000256" key="5">
    <source>
        <dbReference type="ARBA" id="ARBA00022729"/>
    </source>
</evidence>
<comment type="caution">
    <text evidence="12">The sequence shown here is derived from an EMBL/GenBank/DDBJ whole genome shotgun (WGS) entry which is preliminary data.</text>
</comment>
<evidence type="ECO:0000256" key="3">
    <source>
        <dbReference type="ARBA" id="ARBA00022670"/>
    </source>
</evidence>
<evidence type="ECO:0000256" key="6">
    <source>
        <dbReference type="ARBA" id="ARBA00022801"/>
    </source>
</evidence>
<dbReference type="Proteomes" id="UP000243498">
    <property type="component" value="Unassembled WGS sequence"/>
</dbReference>
<reference evidence="13" key="3">
    <citation type="journal article" date="2019" name="Microbiol. Resour. Announc.">
        <title>Genome Sequence of Metarhizium rileyi, a Microbial Control Agent for Lepidoptera.</title>
        <authorList>
            <person name="Binneck E."/>
            <person name="Lastra C.C.L."/>
            <person name="Sosa-Gomez D.R."/>
        </authorList>
    </citation>
    <scope>NUCLEOTIDE SEQUENCE</scope>
    <source>
        <strain evidence="13">Cep018-CH2</strain>
    </source>
</reference>
<feature type="signal peptide" evidence="10">
    <location>
        <begin position="1"/>
        <end position="18"/>
    </location>
</feature>
<dbReference type="OrthoDB" id="536211at2759"/>
<keyword evidence="3" id="KW-0645">Protease</keyword>
<accession>A0A5C6G5S7</accession>
<keyword evidence="14" id="KW-1185">Reference proteome</keyword>
<keyword evidence="5 10" id="KW-0732">Signal</keyword>
<evidence type="ECO:0000313" key="15">
    <source>
        <dbReference type="Proteomes" id="UP000317257"/>
    </source>
</evidence>
<evidence type="ECO:0000259" key="11">
    <source>
        <dbReference type="Pfam" id="PF05572"/>
    </source>
</evidence>
<proteinExistence type="inferred from homology"/>
<protein>
    <submittedName>
        <fullName evidence="12">Metalloprotease MEP1-like protein</fullName>
    </submittedName>
</protein>
<dbReference type="EMBL" id="SBHS01000023">
    <property type="protein sequence ID" value="TWU72884.1"/>
    <property type="molecule type" value="Genomic_DNA"/>
</dbReference>